<evidence type="ECO:0000313" key="2">
    <source>
        <dbReference type="Proteomes" id="UP001353858"/>
    </source>
</evidence>
<keyword evidence="2" id="KW-1185">Reference proteome</keyword>
<evidence type="ECO:0000313" key="1">
    <source>
        <dbReference type="EMBL" id="KAK4880945.1"/>
    </source>
</evidence>
<sequence>MADASGPSQMRSDNPKFEEWALQAYNKINIEDFDNLGSEDEIIDLDNFIKSAQDTQSEKSASENEKEIINEEKKGYYLGKNNCTWLKQPPPAPSRTKRHNLVVSLPGLRGPLKKLGEIASPVQVWDLLFSEDMVHEVIQWINTMSGKVQKTRPFNIERCR</sequence>
<dbReference type="EMBL" id="JARPUR010000002">
    <property type="protein sequence ID" value="KAK4880945.1"/>
    <property type="molecule type" value="Genomic_DNA"/>
</dbReference>
<gene>
    <name evidence="1" type="ORF">RN001_004264</name>
</gene>
<organism evidence="1 2">
    <name type="scientific">Aquatica leii</name>
    <dbReference type="NCBI Taxonomy" id="1421715"/>
    <lineage>
        <taxon>Eukaryota</taxon>
        <taxon>Metazoa</taxon>
        <taxon>Ecdysozoa</taxon>
        <taxon>Arthropoda</taxon>
        <taxon>Hexapoda</taxon>
        <taxon>Insecta</taxon>
        <taxon>Pterygota</taxon>
        <taxon>Neoptera</taxon>
        <taxon>Endopterygota</taxon>
        <taxon>Coleoptera</taxon>
        <taxon>Polyphaga</taxon>
        <taxon>Elateriformia</taxon>
        <taxon>Elateroidea</taxon>
        <taxon>Lampyridae</taxon>
        <taxon>Luciolinae</taxon>
        <taxon>Aquatica</taxon>
    </lineage>
</organism>
<name>A0AAN7P544_9COLE</name>
<proteinExistence type="predicted"/>
<dbReference type="AlphaFoldDB" id="A0AAN7P544"/>
<dbReference type="Proteomes" id="UP001353858">
    <property type="component" value="Unassembled WGS sequence"/>
</dbReference>
<comment type="caution">
    <text evidence="1">The sequence shown here is derived from an EMBL/GenBank/DDBJ whole genome shotgun (WGS) entry which is preliminary data.</text>
</comment>
<protein>
    <submittedName>
        <fullName evidence="1">Uncharacterized protein</fullName>
    </submittedName>
</protein>
<reference evidence="2" key="1">
    <citation type="submission" date="2023-01" db="EMBL/GenBank/DDBJ databases">
        <title>Key to firefly adult light organ development and bioluminescence: homeobox transcription factors regulate luciferase expression and transportation to peroxisome.</title>
        <authorList>
            <person name="Fu X."/>
        </authorList>
    </citation>
    <scope>NUCLEOTIDE SEQUENCE [LARGE SCALE GENOMIC DNA]</scope>
</reference>
<accession>A0AAN7P544</accession>